<dbReference type="InterPro" id="IPR024567">
    <property type="entry name" value="RNase_HII/HIII_dom"/>
</dbReference>
<dbReference type="PROSITE" id="PS51975">
    <property type="entry name" value="RNASE_H_2"/>
    <property type="match status" value="1"/>
</dbReference>
<evidence type="ECO:0000313" key="16">
    <source>
        <dbReference type="Proteomes" id="UP000178869"/>
    </source>
</evidence>
<evidence type="ECO:0000256" key="2">
    <source>
        <dbReference type="ARBA" id="ARBA00001946"/>
    </source>
</evidence>
<evidence type="ECO:0000256" key="5">
    <source>
        <dbReference type="ARBA" id="ARBA00007383"/>
    </source>
</evidence>
<evidence type="ECO:0000256" key="11">
    <source>
        <dbReference type="ARBA" id="ARBA00023211"/>
    </source>
</evidence>
<comment type="caution">
    <text evidence="15">The sequence shown here is derived from an EMBL/GenBank/DDBJ whole genome shotgun (WGS) entry which is preliminary data.</text>
</comment>
<keyword evidence="10 12" id="KW-0378">Hydrolase</keyword>
<reference evidence="15 16" key="1">
    <citation type="journal article" date="2016" name="Nat. Commun.">
        <title>Thousands of microbial genomes shed light on interconnected biogeochemical processes in an aquifer system.</title>
        <authorList>
            <person name="Anantharaman K."/>
            <person name="Brown C.T."/>
            <person name="Hug L.A."/>
            <person name="Sharon I."/>
            <person name="Castelle C.J."/>
            <person name="Probst A.J."/>
            <person name="Thomas B.C."/>
            <person name="Singh A."/>
            <person name="Wilkins M.J."/>
            <person name="Karaoz U."/>
            <person name="Brodie E.L."/>
            <person name="Williams K.H."/>
            <person name="Hubbard S.S."/>
            <person name="Banfield J.F."/>
        </authorList>
    </citation>
    <scope>NUCLEOTIDE SEQUENCE [LARGE SCALE GENOMIC DNA]</scope>
</reference>
<dbReference type="AlphaFoldDB" id="A0A1G2PDU7"/>
<feature type="binding site" evidence="12">
    <location>
        <position position="116"/>
    </location>
    <ligand>
        <name>a divalent metal cation</name>
        <dbReference type="ChEBI" id="CHEBI:60240"/>
    </ligand>
</feature>
<feature type="domain" description="RNase H type-2" evidence="14">
    <location>
        <begin position="5"/>
        <end position="196"/>
    </location>
</feature>
<dbReference type="GO" id="GO:0004523">
    <property type="term" value="F:RNA-DNA hybrid ribonuclease activity"/>
    <property type="evidence" value="ECO:0007669"/>
    <property type="project" value="UniProtKB-UniRule"/>
</dbReference>
<evidence type="ECO:0000256" key="8">
    <source>
        <dbReference type="ARBA" id="ARBA00022723"/>
    </source>
</evidence>
<accession>A0A1G2PDU7</accession>
<dbReference type="GO" id="GO:0043137">
    <property type="term" value="P:DNA replication, removal of RNA primer"/>
    <property type="evidence" value="ECO:0007669"/>
    <property type="project" value="TreeGrafter"/>
</dbReference>
<dbReference type="NCBIfam" id="NF000595">
    <property type="entry name" value="PRK00015.1-3"/>
    <property type="match status" value="1"/>
</dbReference>
<evidence type="ECO:0000256" key="10">
    <source>
        <dbReference type="ARBA" id="ARBA00022801"/>
    </source>
</evidence>
<dbReference type="PANTHER" id="PTHR10954">
    <property type="entry name" value="RIBONUCLEASE H2 SUBUNIT A"/>
    <property type="match status" value="1"/>
</dbReference>
<dbReference type="EC" id="3.1.26.4" evidence="13"/>
<evidence type="ECO:0000256" key="13">
    <source>
        <dbReference type="RuleBase" id="RU003515"/>
    </source>
</evidence>
<protein>
    <recommendedName>
        <fullName evidence="13">Ribonuclease</fullName>
        <ecNumber evidence="13">3.1.26.4</ecNumber>
    </recommendedName>
</protein>
<dbReference type="GO" id="GO:0005737">
    <property type="term" value="C:cytoplasm"/>
    <property type="evidence" value="ECO:0007669"/>
    <property type="project" value="UniProtKB-SubCell"/>
</dbReference>
<comment type="catalytic activity">
    <reaction evidence="1 12 13">
        <text>Endonucleolytic cleavage to 5'-phosphomonoester.</text>
        <dbReference type="EC" id="3.1.26.4"/>
    </reaction>
</comment>
<gene>
    <name evidence="15" type="ORF">A2828_01465</name>
</gene>
<dbReference type="SUPFAM" id="SSF53098">
    <property type="entry name" value="Ribonuclease H-like"/>
    <property type="match status" value="1"/>
</dbReference>
<evidence type="ECO:0000313" key="15">
    <source>
        <dbReference type="EMBL" id="OHA46487.1"/>
    </source>
</evidence>
<keyword evidence="7 12" id="KW-0540">Nuclease</keyword>
<dbReference type="InterPro" id="IPR022898">
    <property type="entry name" value="RNase_HII"/>
</dbReference>
<dbReference type="Gene3D" id="3.30.420.10">
    <property type="entry name" value="Ribonuclease H-like superfamily/Ribonuclease H"/>
    <property type="match status" value="1"/>
</dbReference>
<dbReference type="InterPro" id="IPR036397">
    <property type="entry name" value="RNaseH_sf"/>
</dbReference>
<comment type="cofactor">
    <cofactor evidence="2">
        <name>Mg(2+)</name>
        <dbReference type="ChEBI" id="CHEBI:18420"/>
    </cofactor>
</comment>
<comment type="similarity">
    <text evidence="5 13">Belongs to the RNase HII family.</text>
</comment>
<evidence type="ECO:0000256" key="9">
    <source>
        <dbReference type="ARBA" id="ARBA00022759"/>
    </source>
</evidence>
<keyword evidence="9 12" id="KW-0255">Endonuclease</keyword>
<keyword evidence="11" id="KW-0464">Manganese</keyword>
<dbReference type="InterPro" id="IPR012337">
    <property type="entry name" value="RNaseH-like_sf"/>
</dbReference>
<evidence type="ECO:0000256" key="6">
    <source>
        <dbReference type="ARBA" id="ARBA00022490"/>
    </source>
</evidence>
<comment type="subcellular location">
    <subcellularLocation>
        <location evidence="4">Cytoplasm</location>
    </subcellularLocation>
</comment>
<dbReference type="GO" id="GO:0032299">
    <property type="term" value="C:ribonuclease H2 complex"/>
    <property type="evidence" value="ECO:0007669"/>
    <property type="project" value="TreeGrafter"/>
</dbReference>
<feature type="binding site" evidence="12">
    <location>
        <position position="12"/>
    </location>
    <ligand>
        <name>a divalent metal cation</name>
        <dbReference type="ChEBI" id="CHEBI:60240"/>
    </ligand>
</feature>
<evidence type="ECO:0000256" key="7">
    <source>
        <dbReference type="ARBA" id="ARBA00022722"/>
    </source>
</evidence>
<name>A0A1G2PDU7_9BACT</name>
<evidence type="ECO:0000259" key="14">
    <source>
        <dbReference type="PROSITE" id="PS51975"/>
    </source>
</evidence>
<evidence type="ECO:0000256" key="12">
    <source>
        <dbReference type="PROSITE-ProRule" id="PRU01319"/>
    </source>
</evidence>
<dbReference type="InterPro" id="IPR001352">
    <property type="entry name" value="RNase_HII/HIII"/>
</dbReference>
<feature type="binding site" evidence="12">
    <location>
        <position position="11"/>
    </location>
    <ligand>
        <name>a divalent metal cation</name>
        <dbReference type="ChEBI" id="CHEBI:60240"/>
    </ligand>
</feature>
<dbReference type="GO" id="GO:0006298">
    <property type="term" value="P:mismatch repair"/>
    <property type="evidence" value="ECO:0007669"/>
    <property type="project" value="TreeGrafter"/>
</dbReference>
<dbReference type="Proteomes" id="UP000178869">
    <property type="component" value="Unassembled WGS sequence"/>
</dbReference>
<keyword evidence="6" id="KW-0963">Cytoplasm</keyword>
<dbReference type="GO" id="GO:0003723">
    <property type="term" value="F:RNA binding"/>
    <property type="evidence" value="ECO:0007669"/>
    <property type="project" value="UniProtKB-UniRule"/>
</dbReference>
<organism evidence="15 16">
    <name type="scientific">Candidatus Terrybacteria bacterium RIFCSPHIGHO2_01_FULL_43_35</name>
    <dbReference type="NCBI Taxonomy" id="1802361"/>
    <lineage>
        <taxon>Bacteria</taxon>
        <taxon>Candidatus Terryibacteriota</taxon>
    </lineage>
</organism>
<dbReference type="PANTHER" id="PTHR10954:SF18">
    <property type="entry name" value="RIBONUCLEASE HII"/>
    <property type="match status" value="1"/>
</dbReference>
<comment type="cofactor">
    <cofactor evidence="12">
        <name>Mn(2+)</name>
        <dbReference type="ChEBI" id="CHEBI:29035"/>
    </cofactor>
    <cofactor evidence="12">
        <name>Mg(2+)</name>
        <dbReference type="ChEBI" id="CHEBI:18420"/>
    </cofactor>
    <text evidence="12">Manganese or magnesium. Binds 1 divalent metal ion per monomer in the absence of substrate. May bind a second metal ion after substrate binding.</text>
</comment>
<evidence type="ECO:0000256" key="1">
    <source>
        <dbReference type="ARBA" id="ARBA00000077"/>
    </source>
</evidence>
<dbReference type="CDD" id="cd07182">
    <property type="entry name" value="RNase_HII_bacteria_HII_like"/>
    <property type="match status" value="1"/>
</dbReference>
<dbReference type="GO" id="GO:0046872">
    <property type="term" value="F:metal ion binding"/>
    <property type="evidence" value="ECO:0007669"/>
    <property type="project" value="UniProtKB-KW"/>
</dbReference>
<dbReference type="Pfam" id="PF01351">
    <property type="entry name" value="RNase_HII"/>
    <property type="match status" value="1"/>
</dbReference>
<proteinExistence type="inferred from homology"/>
<comment type="function">
    <text evidence="3 13">Endonuclease that specifically degrades the RNA of RNA-DNA hybrids.</text>
</comment>
<evidence type="ECO:0000256" key="3">
    <source>
        <dbReference type="ARBA" id="ARBA00004065"/>
    </source>
</evidence>
<keyword evidence="8 12" id="KW-0479">Metal-binding</keyword>
<evidence type="ECO:0000256" key="4">
    <source>
        <dbReference type="ARBA" id="ARBA00004496"/>
    </source>
</evidence>
<sequence length="196" mass="21926">MAKTRFIVGIDEVGRGPLAGPLTVGAVLIDSKVSKTGLFDGVRDSKRLSANKRLLWYYKFIAHPDLLYAVASVSAQAIDRLGISVAARQAVKSVLDRLAKKAGIKHLTRRVFIYLDGSLYAPKAFRQKTVIKGDERIPVIAAASIIAKVSRDRMMIRHAKRWPVYGFEQHKGYGTRKHYAAIRRLGITQLHRKSFL</sequence>
<dbReference type="EMBL" id="MHSR01000014">
    <property type="protein sequence ID" value="OHA46487.1"/>
    <property type="molecule type" value="Genomic_DNA"/>
</dbReference>